<dbReference type="GO" id="GO:0005737">
    <property type="term" value="C:cytoplasm"/>
    <property type="evidence" value="ECO:0007669"/>
    <property type="project" value="UniProtKB-ARBA"/>
</dbReference>
<organism evidence="2 3">
    <name type="scientific">Volvox africanus</name>
    <dbReference type="NCBI Taxonomy" id="51714"/>
    <lineage>
        <taxon>Eukaryota</taxon>
        <taxon>Viridiplantae</taxon>
        <taxon>Chlorophyta</taxon>
        <taxon>core chlorophytes</taxon>
        <taxon>Chlorophyceae</taxon>
        <taxon>CS clade</taxon>
        <taxon>Chlamydomonadales</taxon>
        <taxon>Volvocaceae</taxon>
        <taxon>Volvox</taxon>
    </lineage>
</organism>
<comment type="caution">
    <text evidence="2">The sequence shown here is derived from an EMBL/GenBank/DDBJ whole genome shotgun (WGS) entry which is preliminary data.</text>
</comment>
<gene>
    <name evidence="2" type="ORF">Vafri_13132</name>
</gene>
<sequence length="369" mass="40936">MAVTLIVGIASVITALYFSTSIGTNRFVPNACANVDSLLSDRIVGQDAAISSLVSAVCEHIRERPGGDPVRPLVISVHGPPGTGKTYTHTLLARAMYNQHPNKAMSCPGPGCTGVKVLYGMSYIETEQETQLEMVRRAVMEHIRSTPDPILVIEEYDKLDCKSRAMLRQLVRHHELIDEDKGRMIIFLESNLGFMELVNLVTTERGNKSRIMQETTDRILRQVSLDSWLGASCESLEDTVAFAATINQYLAFLPLTRQDMAVLLEKELAYNYARRVAALGAKLTWDPAVVQWLLNRGDYDQNNFPLDGAAQVASLCVRYVARHFRTYEIEQQSTPTTKGNKARGHPLQRLRLSVAPGGRELLLHKGGDG</sequence>
<dbReference type="GO" id="GO:0016887">
    <property type="term" value="F:ATP hydrolysis activity"/>
    <property type="evidence" value="ECO:0007669"/>
    <property type="project" value="InterPro"/>
</dbReference>
<evidence type="ECO:0000313" key="2">
    <source>
        <dbReference type="EMBL" id="GIL57932.1"/>
    </source>
</evidence>
<dbReference type="Pfam" id="PF06309">
    <property type="entry name" value="Torsin"/>
    <property type="match status" value="1"/>
</dbReference>
<dbReference type="Gene3D" id="3.40.50.300">
    <property type="entry name" value="P-loop containing nucleotide triphosphate hydrolases"/>
    <property type="match status" value="1"/>
</dbReference>
<name>A0A8J4BCE6_9CHLO</name>
<accession>A0A8J4BCE6</accession>
<proteinExistence type="inferred from homology"/>
<evidence type="ECO:0000256" key="1">
    <source>
        <dbReference type="ARBA" id="ARBA00006235"/>
    </source>
</evidence>
<dbReference type="PANTHER" id="PTHR10760:SF2">
    <property type="entry name" value="LD13476P-RELATED"/>
    <property type="match status" value="1"/>
</dbReference>
<dbReference type="AlphaFoldDB" id="A0A8J4BCE6"/>
<dbReference type="SUPFAM" id="SSF52540">
    <property type="entry name" value="P-loop containing nucleoside triphosphate hydrolases"/>
    <property type="match status" value="1"/>
</dbReference>
<dbReference type="InterPro" id="IPR010448">
    <property type="entry name" value="Torsin"/>
</dbReference>
<dbReference type="PANTHER" id="PTHR10760">
    <property type="entry name" value="TORSIN"/>
    <property type="match status" value="1"/>
</dbReference>
<dbReference type="Proteomes" id="UP000747399">
    <property type="component" value="Unassembled WGS sequence"/>
</dbReference>
<comment type="similarity">
    <text evidence="1">Belongs to the ClpA/ClpB family. Torsin subfamily.</text>
</comment>
<reference evidence="2" key="1">
    <citation type="journal article" date="2021" name="Proc. Natl. Acad. Sci. U.S.A.">
        <title>Three genomes in the algal genus Volvox reveal the fate of a haploid sex-determining region after a transition to homothallism.</title>
        <authorList>
            <person name="Yamamoto K."/>
            <person name="Hamaji T."/>
            <person name="Kawai-Toyooka H."/>
            <person name="Matsuzaki R."/>
            <person name="Takahashi F."/>
            <person name="Nishimura Y."/>
            <person name="Kawachi M."/>
            <person name="Noguchi H."/>
            <person name="Minakuchi Y."/>
            <person name="Umen J.G."/>
            <person name="Toyoda A."/>
            <person name="Nozaki H."/>
        </authorList>
    </citation>
    <scope>NUCLEOTIDE SEQUENCE</scope>
    <source>
        <strain evidence="2">NIES-3780</strain>
    </source>
</reference>
<dbReference type="EMBL" id="BNCO01000029">
    <property type="protein sequence ID" value="GIL57932.1"/>
    <property type="molecule type" value="Genomic_DNA"/>
</dbReference>
<evidence type="ECO:0000313" key="3">
    <source>
        <dbReference type="Proteomes" id="UP000747399"/>
    </source>
</evidence>
<dbReference type="InterPro" id="IPR027417">
    <property type="entry name" value="P-loop_NTPase"/>
</dbReference>
<protein>
    <submittedName>
        <fullName evidence="2">Uncharacterized protein</fullName>
    </submittedName>
</protein>
<keyword evidence="3" id="KW-1185">Reference proteome</keyword>
<dbReference type="GO" id="GO:0005524">
    <property type="term" value="F:ATP binding"/>
    <property type="evidence" value="ECO:0007669"/>
    <property type="project" value="InterPro"/>
</dbReference>